<dbReference type="PANTHER" id="PTHR43235">
    <property type="entry name" value="GLUTAMINE AMIDOTRANSFERASE PB2B2.05-RELATED"/>
    <property type="match status" value="1"/>
</dbReference>
<dbReference type="InterPro" id="IPR044668">
    <property type="entry name" value="PuuD-like"/>
</dbReference>
<dbReference type="GO" id="GO:0016811">
    <property type="term" value="F:hydrolase activity, acting on carbon-nitrogen (but not peptide) bonds, in linear amides"/>
    <property type="evidence" value="ECO:0007669"/>
    <property type="project" value="InterPro"/>
</dbReference>
<keyword evidence="1" id="KW-0315">Glutamine amidotransferase</keyword>
<evidence type="ECO:0000313" key="1">
    <source>
        <dbReference type="EMBL" id="WMS86742.1"/>
    </source>
</evidence>
<evidence type="ECO:0000313" key="2">
    <source>
        <dbReference type="Proteomes" id="UP001239782"/>
    </source>
</evidence>
<accession>A0AA51RSB6</accession>
<dbReference type="KEGG" id="plei:Q9312_16090"/>
<dbReference type="SUPFAM" id="SSF52317">
    <property type="entry name" value="Class I glutamine amidotransferase-like"/>
    <property type="match status" value="1"/>
</dbReference>
<dbReference type="GO" id="GO:0005829">
    <property type="term" value="C:cytosol"/>
    <property type="evidence" value="ECO:0007669"/>
    <property type="project" value="TreeGrafter"/>
</dbReference>
<dbReference type="Gene3D" id="3.40.50.880">
    <property type="match status" value="1"/>
</dbReference>
<dbReference type="EMBL" id="CP133548">
    <property type="protein sequence ID" value="WMS86742.1"/>
    <property type="molecule type" value="Genomic_DNA"/>
</dbReference>
<dbReference type="InterPro" id="IPR029062">
    <property type="entry name" value="Class_I_gatase-like"/>
</dbReference>
<sequence length="233" mass="26458">MTRINHSSPLIVVTGPNKRWPIGWWAIRFMLWLNNMKAIYCAPNGHPIPEQFDGVVISGGDDIHPQLYGDVENARSRYDPERDELEIKVLKKALRDQLPILGICRGSQLLNIVAKGSLYSDIRPMRKLTPNQYVPWPVKEVKVTNDSQLGQCVAPKVLAVNSLHHQAIKNLGDDLVVTARDADGFIQAIEHRDKFIVGVQWHPEYLPYLASQRNIFRCFSQAVKRVKSSLENS</sequence>
<keyword evidence="2" id="KW-1185">Reference proteome</keyword>
<reference evidence="1 2" key="1">
    <citation type="submission" date="2023-08" db="EMBL/GenBank/DDBJ databases">
        <title>Pleionea litopenaei sp. nov., isolated from stomach of juvenile Litopenaeus vannamei.</title>
        <authorList>
            <person name="Rho A.M."/>
            <person name="Hwang C.Y."/>
        </authorList>
    </citation>
    <scope>NUCLEOTIDE SEQUENCE [LARGE SCALE GENOMIC DNA]</scope>
    <source>
        <strain evidence="1 2">HL-JVS1</strain>
    </source>
</reference>
<gene>
    <name evidence="1" type="ORF">Q9312_16090</name>
</gene>
<dbReference type="Pfam" id="PF07722">
    <property type="entry name" value="Peptidase_C26"/>
    <property type="match status" value="1"/>
</dbReference>
<name>A0AA51RSB6_9GAMM</name>
<dbReference type="RefSeq" id="WP_309201887.1">
    <property type="nucleotide sequence ID" value="NZ_CP133548.1"/>
</dbReference>
<proteinExistence type="predicted"/>
<dbReference type="CDD" id="cd01745">
    <property type="entry name" value="GATase1_2"/>
    <property type="match status" value="1"/>
</dbReference>
<dbReference type="AlphaFoldDB" id="A0AA51RSB6"/>
<dbReference type="Proteomes" id="UP001239782">
    <property type="component" value="Chromosome"/>
</dbReference>
<protein>
    <submittedName>
        <fullName evidence="1">Type 1 glutamine amidotransferase</fullName>
    </submittedName>
</protein>
<dbReference type="PANTHER" id="PTHR43235:SF1">
    <property type="entry name" value="GLUTAMINE AMIDOTRANSFERASE PB2B2.05-RELATED"/>
    <property type="match status" value="1"/>
</dbReference>
<dbReference type="PROSITE" id="PS51273">
    <property type="entry name" value="GATASE_TYPE_1"/>
    <property type="match status" value="1"/>
</dbReference>
<dbReference type="InterPro" id="IPR011697">
    <property type="entry name" value="Peptidase_C26"/>
</dbReference>
<organism evidence="1 2">
    <name type="scientific">Pleionea litopenaei</name>
    <dbReference type="NCBI Taxonomy" id="3070815"/>
    <lineage>
        <taxon>Bacteria</taxon>
        <taxon>Pseudomonadati</taxon>
        <taxon>Pseudomonadota</taxon>
        <taxon>Gammaproteobacteria</taxon>
        <taxon>Oceanospirillales</taxon>
        <taxon>Pleioneaceae</taxon>
        <taxon>Pleionea</taxon>
    </lineage>
</organism>